<dbReference type="Proteomes" id="UP001196980">
    <property type="component" value="Unassembled WGS sequence"/>
</dbReference>
<name>A0ABS6S3W5_9BACT</name>
<evidence type="ECO:0008006" key="3">
    <source>
        <dbReference type="Google" id="ProtNLM"/>
    </source>
</evidence>
<sequence>MGKLYLFCRWWALLLFGFSAAVLAPKAVLAESTVSWQVINATGTTTAFSLWWGLLNQTGTVSAGAGTESYMNTSTFYYTMDLVLTYPSGGTYTVQIPPVYDVAKGNNFTVYVRWTILQDGDSFFAFGQNIDEPMSNESNATQNLLAKLLLTQGRAESLLSTIAGRNFGSVTDYVNSEIVKFRDTQTIATQGYNTAVDLGYAFEAGTTLSFETTLSSIKNLTTFTVDTSA</sequence>
<organism evidence="1 2">
    <name type="scientific">Candidatus Magnetobacterium casense</name>
    <dbReference type="NCBI Taxonomy" id="1455061"/>
    <lineage>
        <taxon>Bacteria</taxon>
        <taxon>Pseudomonadati</taxon>
        <taxon>Nitrospirota</taxon>
        <taxon>Thermodesulfovibrionia</taxon>
        <taxon>Thermodesulfovibrionales</taxon>
        <taxon>Candidatus Magnetobacteriaceae</taxon>
        <taxon>Candidatus Magnetobacterium</taxon>
    </lineage>
</organism>
<proteinExistence type="predicted"/>
<reference evidence="1 2" key="1">
    <citation type="journal article" date="2020" name="J Geophys Res Biogeosci">
        <title>Magnetotaxis as an Adaptation to Enable Bacterial Shuttling of Microbial Sulfur and Sulfur Cycling Across Aquatic Oxic#Anoxic Interfaces.</title>
        <authorList>
            <person name="Li J."/>
            <person name="Liu P."/>
            <person name="Wang J."/>
            <person name="Roberts A.P."/>
            <person name="Pan Y."/>
        </authorList>
    </citation>
    <scope>NUCLEOTIDE SEQUENCE [LARGE SCALE GENOMIC DNA]</scope>
    <source>
        <strain evidence="1 2">MYR-1_YQ</strain>
    </source>
</reference>
<accession>A0ABS6S3W5</accession>
<gene>
    <name evidence="1" type="ORF">HWQ67_18390</name>
</gene>
<evidence type="ECO:0000313" key="2">
    <source>
        <dbReference type="Proteomes" id="UP001196980"/>
    </source>
</evidence>
<protein>
    <recommendedName>
        <fullName evidence="3">Secreted protein</fullName>
    </recommendedName>
</protein>
<dbReference type="EMBL" id="JABXWD010000652">
    <property type="protein sequence ID" value="MBV6343543.1"/>
    <property type="molecule type" value="Genomic_DNA"/>
</dbReference>
<comment type="caution">
    <text evidence="1">The sequence shown here is derived from an EMBL/GenBank/DDBJ whole genome shotgun (WGS) entry which is preliminary data.</text>
</comment>
<dbReference type="RefSeq" id="WP_218254159.1">
    <property type="nucleotide sequence ID" value="NZ_JABXWD010000652.1"/>
</dbReference>
<evidence type="ECO:0000313" key="1">
    <source>
        <dbReference type="EMBL" id="MBV6343543.1"/>
    </source>
</evidence>
<feature type="non-terminal residue" evidence="1">
    <location>
        <position position="229"/>
    </location>
</feature>
<keyword evidence="2" id="KW-1185">Reference proteome</keyword>